<dbReference type="EMBL" id="KQ435148">
    <property type="protein sequence ID" value="KZC14905.1"/>
    <property type="molecule type" value="Genomic_DNA"/>
</dbReference>
<dbReference type="PANTHER" id="PTHR47326">
    <property type="entry name" value="TRANSPOSABLE ELEMENT TC3 TRANSPOSASE-LIKE PROTEIN"/>
    <property type="match status" value="1"/>
</dbReference>
<protein>
    <recommendedName>
        <fullName evidence="3">Transposable element Tc3 transposase</fullName>
    </recommendedName>
</protein>
<dbReference type="InterPro" id="IPR036397">
    <property type="entry name" value="RNaseH_sf"/>
</dbReference>
<keyword evidence="2" id="KW-1185">Reference proteome</keyword>
<evidence type="ECO:0008006" key="3">
    <source>
        <dbReference type="Google" id="ProtNLM"/>
    </source>
</evidence>
<sequence length="105" mass="12783">MWYQHDGCPAHYAQQSRQVLRRLFPNRWIGREGEISWSARLPDLTPFDYFLWRYLKNKVYREPTTTPEDMRSWIIRAFNAITEEIFQRVSLALINRLHTCIDHNE</sequence>
<accession>A0A154PSK6</accession>
<dbReference type="GO" id="GO:0003676">
    <property type="term" value="F:nucleic acid binding"/>
    <property type="evidence" value="ECO:0007669"/>
    <property type="project" value="InterPro"/>
</dbReference>
<evidence type="ECO:0000313" key="1">
    <source>
        <dbReference type="EMBL" id="KZC14905.1"/>
    </source>
</evidence>
<reference evidence="1 2" key="1">
    <citation type="submission" date="2015-07" db="EMBL/GenBank/DDBJ databases">
        <title>The genome of Dufourea novaeangliae.</title>
        <authorList>
            <person name="Pan H."/>
            <person name="Kapheim K."/>
        </authorList>
    </citation>
    <scope>NUCLEOTIDE SEQUENCE [LARGE SCALE GENOMIC DNA]</scope>
    <source>
        <strain evidence="1">0120121106</strain>
        <tissue evidence="1">Whole body</tissue>
    </source>
</reference>
<proteinExistence type="predicted"/>
<name>A0A154PSK6_DUFNO</name>
<dbReference type="Gene3D" id="3.30.420.10">
    <property type="entry name" value="Ribonuclease H-like superfamily/Ribonuclease H"/>
    <property type="match status" value="1"/>
</dbReference>
<dbReference type="Proteomes" id="UP000076502">
    <property type="component" value="Unassembled WGS sequence"/>
</dbReference>
<dbReference type="PANTHER" id="PTHR47326:SF1">
    <property type="entry name" value="HTH PSQ-TYPE DOMAIN-CONTAINING PROTEIN"/>
    <property type="match status" value="1"/>
</dbReference>
<evidence type="ECO:0000313" key="2">
    <source>
        <dbReference type="Proteomes" id="UP000076502"/>
    </source>
</evidence>
<gene>
    <name evidence="1" type="ORF">WN55_07874</name>
</gene>
<dbReference type="AlphaFoldDB" id="A0A154PSK6"/>
<organism evidence="1 2">
    <name type="scientific">Dufourea novaeangliae</name>
    <name type="common">Sweat bee</name>
    <dbReference type="NCBI Taxonomy" id="178035"/>
    <lineage>
        <taxon>Eukaryota</taxon>
        <taxon>Metazoa</taxon>
        <taxon>Ecdysozoa</taxon>
        <taxon>Arthropoda</taxon>
        <taxon>Hexapoda</taxon>
        <taxon>Insecta</taxon>
        <taxon>Pterygota</taxon>
        <taxon>Neoptera</taxon>
        <taxon>Endopterygota</taxon>
        <taxon>Hymenoptera</taxon>
        <taxon>Apocrita</taxon>
        <taxon>Aculeata</taxon>
        <taxon>Apoidea</taxon>
        <taxon>Anthophila</taxon>
        <taxon>Halictidae</taxon>
        <taxon>Rophitinae</taxon>
        <taxon>Dufourea</taxon>
    </lineage>
</organism>